<evidence type="ECO:0000313" key="1">
    <source>
        <dbReference type="EMBL" id="CAB5212447.1"/>
    </source>
</evidence>
<evidence type="ECO:0008006" key="2">
    <source>
        <dbReference type="Google" id="ProtNLM"/>
    </source>
</evidence>
<dbReference type="EMBL" id="LR798235">
    <property type="protein sequence ID" value="CAB5212447.1"/>
    <property type="molecule type" value="Genomic_DNA"/>
</dbReference>
<name>A0A6J7WEP0_9CAUD</name>
<proteinExistence type="predicted"/>
<protein>
    <recommendedName>
        <fullName evidence="2">Tail completion protein</fullName>
    </recommendedName>
</protein>
<organism evidence="1">
    <name type="scientific">uncultured Caudovirales phage</name>
    <dbReference type="NCBI Taxonomy" id="2100421"/>
    <lineage>
        <taxon>Viruses</taxon>
        <taxon>Duplodnaviria</taxon>
        <taxon>Heunggongvirae</taxon>
        <taxon>Uroviricota</taxon>
        <taxon>Caudoviricetes</taxon>
        <taxon>Peduoviridae</taxon>
        <taxon>Maltschvirus</taxon>
        <taxon>Maltschvirus maltsch</taxon>
    </lineage>
</organism>
<gene>
    <name evidence="1" type="ORF">UFOVP196_17</name>
</gene>
<reference evidence="1" key="1">
    <citation type="submission" date="2020-05" db="EMBL/GenBank/DDBJ databases">
        <authorList>
            <person name="Chiriac C."/>
            <person name="Salcher M."/>
            <person name="Ghai R."/>
            <person name="Kavagutti S V."/>
        </authorList>
    </citation>
    <scope>NUCLEOTIDE SEQUENCE</scope>
</reference>
<sequence>MSTVGQIRTGLVTALSTISGLNTYSAEPGQVTPPAAVVITPSIEYHRSFNSTTALKAYTFRIYVLVAQGLLDEAAHTLDTFADPGSSTSVRAAIETDPTLGGVAESLIVESFRPLNSEEVASLQYWGGEFSVTVYAR</sequence>
<accession>A0A6J7WEP0</accession>